<feature type="domain" description="Helicase ATP-binding" evidence="8">
    <location>
        <begin position="42"/>
        <end position="212"/>
    </location>
</feature>
<evidence type="ECO:0000256" key="7">
    <source>
        <dbReference type="SAM" id="MobiDB-lite"/>
    </source>
</evidence>
<evidence type="ECO:0000256" key="6">
    <source>
        <dbReference type="ARBA" id="ARBA00047984"/>
    </source>
</evidence>
<organism evidence="10 11">
    <name type="scientific">Lecanosticta acicola</name>
    <dbReference type="NCBI Taxonomy" id="111012"/>
    <lineage>
        <taxon>Eukaryota</taxon>
        <taxon>Fungi</taxon>
        <taxon>Dikarya</taxon>
        <taxon>Ascomycota</taxon>
        <taxon>Pezizomycotina</taxon>
        <taxon>Dothideomycetes</taxon>
        <taxon>Dothideomycetidae</taxon>
        <taxon>Mycosphaerellales</taxon>
        <taxon>Mycosphaerellaceae</taxon>
        <taxon>Lecanosticta</taxon>
    </lineage>
</organism>
<dbReference type="SMART" id="SM00487">
    <property type="entry name" value="DEXDc"/>
    <property type="match status" value="1"/>
</dbReference>
<evidence type="ECO:0000259" key="8">
    <source>
        <dbReference type="PROSITE" id="PS51192"/>
    </source>
</evidence>
<dbReference type="InterPro" id="IPR027417">
    <property type="entry name" value="P-loop_NTPase"/>
</dbReference>
<dbReference type="PROSITE" id="PS00690">
    <property type="entry name" value="DEAH_ATP_HELICASE"/>
    <property type="match status" value="1"/>
</dbReference>
<dbReference type="Gene3D" id="3.40.50.300">
    <property type="entry name" value="P-loop containing nucleotide triphosphate hydrolases"/>
    <property type="match status" value="2"/>
</dbReference>
<keyword evidence="5" id="KW-0067">ATP-binding</keyword>
<name>A0AAI8YX14_9PEZI</name>
<dbReference type="AlphaFoldDB" id="A0AAI8YX14"/>
<keyword evidence="3 10" id="KW-0378">Hydrolase</keyword>
<evidence type="ECO:0000259" key="9">
    <source>
        <dbReference type="PROSITE" id="PS51194"/>
    </source>
</evidence>
<dbReference type="GO" id="GO:0016787">
    <property type="term" value="F:hydrolase activity"/>
    <property type="evidence" value="ECO:0007669"/>
    <property type="project" value="UniProtKB-KW"/>
</dbReference>
<dbReference type="Gene3D" id="1.20.120.1080">
    <property type="match status" value="1"/>
</dbReference>
<gene>
    <name evidence="10" type="ORF">LECACI_7A003551</name>
</gene>
<dbReference type="GO" id="GO:0045943">
    <property type="term" value="P:positive regulation of transcription by RNA polymerase I"/>
    <property type="evidence" value="ECO:0007669"/>
    <property type="project" value="TreeGrafter"/>
</dbReference>
<dbReference type="InterPro" id="IPR014001">
    <property type="entry name" value="Helicase_ATP-bd"/>
</dbReference>
<dbReference type="FunFam" id="3.40.50.300:FF:000145">
    <property type="entry name" value="probable ATP-dependent RNA helicase DHX40"/>
    <property type="match status" value="1"/>
</dbReference>
<dbReference type="SUPFAM" id="SSF52540">
    <property type="entry name" value="P-loop containing nucleoside triphosphate hydrolases"/>
    <property type="match status" value="1"/>
</dbReference>
<dbReference type="Pfam" id="PF00271">
    <property type="entry name" value="Helicase_C"/>
    <property type="match status" value="1"/>
</dbReference>
<dbReference type="Pfam" id="PF07717">
    <property type="entry name" value="OB_NTP_bind"/>
    <property type="match status" value="1"/>
</dbReference>
<dbReference type="InterPro" id="IPR011545">
    <property type="entry name" value="DEAD/DEAH_box_helicase_dom"/>
</dbReference>
<dbReference type="CDD" id="cd18791">
    <property type="entry name" value="SF2_C_RHA"/>
    <property type="match status" value="1"/>
</dbReference>
<dbReference type="GO" id="GO:0003725">
    <property type="term" value="F:double-stranded RNA binding"/>
    <property type="evidence" value="ECO:0007669"/>
    <property type="project" value="TreeGrafter"/>
</dbReference>
<reference evidence="10" key="1">
    <citation type="submission" date="2023-11" db="EMBL/GenBank/DDBJ databases">
        <authorList>
            <person name="Alioto T."/>
            <person name="Alioto T."/>
            <person name="Gomez Garrido J."/>
        </authorList>
    </citation>
    <scope>NUCLEOTIDE SEQUENCE</scope>
</reference>
<comment type="catalytic activity">
    <reaction evidence="6">
        <text>ATP + H2O = ADP + phosphate + H(+)</text>
        <dbReference type="Rhea" id="RHEA:13065"/>
        <dbReference type="ChEBI" id="CHEBI:15377"/>
        <dbReference type="ChEBI" id="CHEBI:15378"/>
        <dbReference type="ChEBI" id="CHEBI:30616"/>
        <dbReference type="ChEBI" id="CHEBI:43474"/>
        <dbReference type="ChEBI" id="CHEBI:456216"/>
        <dbReference type="EC" id="3.6.4.13"/>
    </reaction>
</comment>
<feature type="domain" description="Helicase C-terminal" evidence="9">
    <location>
        <begin position="238"/>
        <end position="429"/>
    </location>
</feature>
<dbReference type="GO" id="GO:0005524">
    <property type="term" value="F:ATP binding"/>
    <property type="evidence" value="ECO:0007669"/>
    <property type="project" value="UniProtKB-KW"/>
</dbReference>
<dbReference type="Pfam" id="PF00270">
    <property type="entry name" value="DEAD"/>
    <property type="match status" value="1"/>
</dbReference>
<evidence type="ECO:0000256" key="5">
    <source>
        <dbReference type="ARBA" id="ARBA00022840"/>
    </source>
</evidence>
<keyword evidence="11" id="KW-1185">Reference proteome</keyword>
<evidence type="ECO:0000256" key="3">
    <source>
        <dbReference type="ARBA" id="ARBA00022801"/>
    </source>
</evidence>
<dbReference type="InterPro" id="IPR048333">
    <property type="entry name" value="HA2_WH"/>
</dbReference>
<dbReference type="SMART" id="SM00490">
    <property type="entry name" value="HELICc"/>
    <property type="match status" value="1"/>
</dbReference>
<evidence type="ECO:0000256" key="2">
    <source>
        <dbReference type="ARBA" id="ARBA00022741"/>
    </source>
</evidence>
<protein>
    <recommendedName>
        <fullName evidence="1">RNA helicase</fullName>
        <ecNumber evidence="1">3.6.4.13</ecNumber>
    </recommendedName>
</protein>
<feature type="region of interest" description="Disordered" evidence="7">
    <location>
        <begin position="1"/>
        <end position="24"/>
    </location>
</feature>
<dbReference type="SMART" id="SM00847">
    <property type="entry name" value="HA2"/>
    <property type="match status" value="1"/>
</dbReference>
<comment type="caution">
    <text evidence="10">The sequence shown here is derived from an EMBL/GenBank/DDBJ whole genome shotgun (WGS) entry which is preliminary data.</text>
</comment>
<sequence length="684" mass="76950">MSNGAKRKREDEDRASVHSDKRQKLLDSRKKLPIWTRQTDIRKALQEHSVLVLSGETGSGKSTQIPQFLLDESWCLGKIAVTQPRRVAAISLARRVADEMGTLLGGKNGKVGYSVRFDENTGPATRIKFLTEGMLLQEMLKDVELKQYSCVVVDEVHERSVDVDLILGFLKQILETNTRRKDKPLKVVVMSATADVEGIKRFFEQPGAEEVESKNSATSTKVTTCQVEGRQYPVKLHYLDRATENIFDEVMLRVFKIHREEPLPGDILVFLTGAETIETLRKMCDEFAETLGKNVKDLPKMLVLPLYAALSQAAQQRIFERAPPFTRKLILSTNIAETSVTVPGVRYIVDAGKVKIKQYRSKIGLESLLIKPISKSSADQRKGRAGREAPGQCYRLFTKDAYDALEQDAKPEIQRCDLSNAVLKMKARGVQDVAGFPFLTPPYKEAMQKSILQLHQLGCLDGKLNITEIGRQVARLPLTPPLGRVLIEAAKSERDCLLEVIDIVAAFDVENIWLPTETEEAREKAEEARAQLRRRQGDHSTHLAAVRAYAEENADRKRWCKDHMISHKSMQTVMDVRKQLRSQCKHLLSTAEATERDTIDEATAENILKCFMVGFPNNIARLCPDKSYKTLAGNHTVSIFPGSVLHGQRLRKAIIFNDFVYTKKPYARKVSAIELGWLGDVGLV</sequence>
<dbReference type="PANTHER" id="PTHR18934">
    <property type="entry name" value="ATP-DEPENDENT RNA HELICASE"/>
    <property type="match status" value="1"/>
</dbReference>
<dbReference type="GO" id="GO:0003724">
    <property type="term" value="F:RNA helicase activity"/>
    <property type="evidence" value="ECO:0007669"/>
    <property type="project" value="UniProtKB-EC"/>
</dbReference>
<dbReference type="GO" id="GO:0005730">
    <property type="term" value="C:nucleolus"/>
    <property type="evidence" value="ECO:0007669"/>
    <property type="project" value="UniProtKB-ARBA"/>
</dbReference>
<dbReference type="PANTHER" id="PTHR18934:SF118">
    <property type="entry name" value="ATP-DEPENDENT RNA HELICASE DHX33"/>
    <property type="match status" value="1"/>
</dbReference>
<dbReference type="Pfam" id="PF04408">
    <property type="entry name" value="WHD_HA2"/>
    <property type="match status" value="1"/>
</dbReference>
<feature type="compositionally biased region" description="Basic and acidic residues" evidence="7">
    <location>
        <begin position="8"/>
        <end position="24"/>
    </location>
</feature>
<evidence type="ECO:0000256" key="1">
    <source>
        <dbReference type="ARBA" id="ARBA00012552"/>
    </source>
</evidence>
<evidence type="ECO:0000256" key="4">
    <source>
        <dbReference type="ARBA" id="ARBA00022806"/>
    </source>
</evidence>
<dbReference type="InterPro" id="IPR002464">
    <property type="entry name" value="DNA/RNA_helicase_DEAH_CS"/>
</dbReference>
<proteinExistence type="predicted"/>
<dbReference type="EC" id="3.6.4.13" evidence="1"/>
<dbReference type="InterPro" id="IPR001650">
    <property type="entry name" value="Helicase_C-like"/>
</dbReference>
<dbReference type="InterPro" id="IPR007502">
    <property type="entry name" value="Helicase-assoc_dom"/>
</dbReference>
<dbReference type="EMBL" id="CAVMBE010000017">
    <property type="protein sequence ID" value="CAK3968551.1"/>
    <property type="molecule type" value="Genomic_DNA"/>
</dbReference>
<dbReference type="PROSITE" id="PS51192">
    <property type="entry name" value="HELICASE_ATP_BIND_1"/>
    <property type="match status" value="1"/>
</dbReference>
<dbReference type="GO" id="GO:1990904">
    <property type="term" value="C:ribonucleoprotein complex"/>
    <property type="evidence" value="ECO:0007669"/>
    <property type="project" value="UniProtKB-ARBA"/>
</dbReference>
<dbReference type="CDD" id="cd17917">
    <property type="entry name" value="DEXHc_RHA-like"/>
    <property type="match status" value="1"/>
</dbReference>
<evidence type="ECO:0000313" key="10">
    <source>
        <dbReference type="EMBL" id="CAK3968551.1"/>
    </source>
</evidence>
<keyword evidence="2" id="KW-0547">Nucleotide-binding</keyword>
<dbReference type="PROSITE" id="PS51194">
    <property type="entry name" value="HELICASE_CTER"/>
    <property type="match status" value="1"/>
</dbReference>
<dbReference type="Proteomes" id="UP001296104">
    <property type="component" value="Unassembled WGS sequence"/>
</dbReference>
<dbReference type="Pfam" id="PF21010">
    <property type="entry name" value="HA2_C"/>
    <property type="match status" value="1"/>
</dbReference>
<dbReference type="InterPro" id="IPR011709">
    <property type="entry name" value="DEAD-box_helicase_OB_fold"/>
</dbReference>
<evidence type="ECO:0000313" key="11">
    <source>
        <dbReference type="Proteomes" id="UP001296104"/>
    </source>
</evidence>
<keyword evidence="4" id="KW-0347">Helicase</keyword>
<accession>A0AAI8YX14</accession>